<keyword evidence="1" id="KW-0812">Transmembrane</keyword>
<sequence>MGGNNLNNDTKDCDLISGLNINLDYKQKLYFHADSSLRSTINFTAGLYGAFITATIAIINISGGVGSDFGKFLAYASEYVLFFVFLNGITKSLVLEIVYQYFVKESLFKEMDELKGALDKKYGIFQGETSIYARKNFTLVSGIFIIYLKLNLFLMAISGLLILVSLLIIIGKNGNLDISWIFFLGTTLILSIWAIVESWKIYREIYGKGGEYFEREDGLWKEPETIDVTKIKQENKFDKKLILIFIALVIIGIYLKVKY</sequence>
<dbReference type="EMBL" id="JACDUI010000002">
    <property type="protein sequence ID" value="MBA2840876.1"/>
    <property type="molecule type" value="Genomic_DNA"/>
</dbReference>
<dbReference type="RefSeq" id="WP_181488686.1">
    <property type="nucleotide sequence ID" value="NZ_JACDUI010000002.1"/>
</dbReference>
<gene>
    <name evidence="2" type="ORF">HNP87_001408</name>
</gene>
<keyword evidence="1" id="KW-0472">Membrane</keyword>
<feature type="transmembrane region" description="Helical" evidence="1">
    <location>
        <begin position="45"/>
        <end position="67"/>
    </location>
</feature>
<feature type="transmembrane region" description="Helical" evidence="1">
    <location>
        <begin position="79"/>
        <end position="102"/>
    </location>
</feature>
<dbReference type="AlphaFoldDB" id="A0A7J9NIX6"/>
<dbReference type="Proteomes" id="UP000563838">
    <property type="component" value="Unassembled WGS sequence"/>
</dbReference>
<feature type="transmembrane region" description="Helical" evidence="1">
    <location>
        <begin position="241"/>
        <end position="257"/>
    </location>
</feature>
<protein>
    <submittedName>
        <fullName evidence="2">Uncharacterized protein</fullName>
    </submittedName>
</protein>
<feature type="transmembrane region" description="Helical" evidence="1">
    <location>
        <begin position="152"/>
        <end position="172"/>
    </location>
</feature>
<name>A0A7J9NIX6_METMI</name>
<evidence type="ECO:0000313" key="3">
    <source>
        <dbReference type="Proteomes" id="UP000563838"/>
    </source>
</evidence>
<organism evidence="2 3">
    <name type="scientific">Methanococcus maripaludis</name>
    <name type="common">Methanococcus deltae</name>
    <dbReference type="NCBI Taxonomy" id="39152"/>
    <lineage>
        <taxon>Archaea</taxon>
        <taxon>Methanobacteriati</taxon>
        <taxon>Methanobacteriota</taxon>
        <taxon>Methanomada group</taxon>
        <taxon>Methanococci</taxon>
        <taxon>Methanococcales</taxon>
        <taxon>Methanococcaceae</taxon>
        <taxon>Methanococcus</taxon>
    </lineage>
</organism>
<comment type="caution">
    <text evidence="2">The sequence shown here is derived from an EMBL/GenBank/DDBJ whole genome shotgun (WGS) entry which is preliminary data.</text>
</comment>
<evidence type="ECO:0000256" key="1">
    <source>
        <dbReference type="SAM" id="Phobius"/>
    </source>
</evidence>
<accession>A0A7J9NIX6</accession>
<reference evidence="2 3" key="1">
    <citation type="submission" date="2020-07" db="EMBL/GenBank/DDBJ databases">
        <title>Genomic Encyclopedia of Type Strains, Phase IV (KMG-V): Genome sequencing to study the core and pangenomes of soil and plant-associated prokaryotes.</title>
        <authorList>
            <person name="Whitman W."/>
        </authorList>
    </citation>
    <scope>NUCLEOTIDE SEQUENCE [LARGE SCALE GENOMIC DNA]</scope>
    <source>
        <strain evidence="2 3">A4</strain>
    </source>
</reference>
<proteinExistence type="predicted"/>
<feature type="transmembrane region" description="Helical" evidence="1">
    <location>
        <begin position="178"/>
        <end position="196"/>
    </location>
</feature>
<keyword evidence="1" id="KW-1133">Transmembrane helix</keyword>
<evidence type="ECO:0000313" key="2">
    <source>
        <dbReference type="EMBL" id="MBA2840876.1"/>
    </source>
</evidence>